<keyword evidence="3 4" id="KW-0012">Acyltransferase</keyword>
<proteinExistence type="inferred from homology"/>
<dbReference type="GeneID" id="301138068"/>
<dbReference type="PANTHER" id="PTHR11104">
    <property type="entry name" value="AMINOGLYCOSIDE N3-ACETYLTRANSFERASE"/>
    <property type="match status" value="1"/>
</dbReference>
<keyword evidence="4" id="KW-0046">Antibiotic resistance</keyword>
<dbReference type="Pfam" id="PF02522">
    <property type="entry name" value="Antibiotic_NAT"/>
    <property type="match status" value="1"/>
</dbReference>
<comment type="catalytic activity">
    <reaction evidence="4">
        <text>a 2-deoxystreptamine antibiotic + acetyl-CoA = an N(3)-acetyl-2-deoxystreptamine antibiotic + CoA + H(+)</text>
        <dbReference type="Rhea" id="RHEA:12665"/>
        <dbReference type="ChEBI" id="CHEBI:15378"/>
        <dbReference type="ChEBI" id="CHEBI:57287"/>
        <dbReference type="ChEBI" id="CHEBI:57288"/>
        <dbReference type="ChEBI" id="CHEBI:57921"/>
        <dbReference type="ChEBI" id="CHEBI:77452"/>
        <dbReference type="EC" id="2.3.1.81"/>
    </reaction>
</comment>
<dbReference type="SUPFAM" id="SSF110710">
    <property type="entry name" value="TTHA0583/YokD-like"/>
    <property type="match status" value="1"/>
</dbReference>
<sequence length="274" mass="30634">MTEFDVIQQTNIFQSKDTLKVQLQELGIRVGDSIIVHSSLSKMGWIAGAEQAVIEALMESITEKGTIVMPSQSATNSEPSYWALPPVPEPWHQSIRDSMPAYDPHLSSLRGMGKIAECFLRHPSTVRSMHPAHSFMAWGLNAKEWMNSHPIESSFGLTSPLGKMFQHDMKILLIGVDYDSCTALHLSEYLANAQNTSPQGAAMLIEGKRQWVTFDMLNVDSDRFLEIGNSFEKAYSEHVHYGTLGQAITKVIAMKPLIEYGTIWLNDHAKTPEE</sequence>
<dbReference type="RefSeq" id="WP_053418501.1">
    <property type="nucleotide sequence ID" value="NZ_JBCMHV010000016.1"/>
</dbReference>
<dbReference type="AlphaFoldDB" id="A0A0M0LBT7"/>
<dbReference type="EC" id="2.3.1.-" evidence="4"/>
<dbReference type="STRING" id="263475.AMD00_18400"/>
<dbReference type="GO" id="GO:0046677">
    <property type="term" value="P:response to antibiotic"/>
    <property type="evidence" value="ECO:0007669"/>
    <property type="project" value="UniProtKB-KW"/>
</dbReference>
<reference evidence="6" key="1">
    <citation type="submission" date="2015-08" db="EMBL/GenBank/DDBJ databases">
        <title>Fjat-10028 dsm 16317.</title>
        <authorList>
            <person name="Liu B."/>
            <person name="Wang J."/>
            <person name="Zhu Y."/>
            <person name="Liu G."/>
            <person name="Chen Q."/>
            <person name="Chen Z."/>
            <person name="Lan J."/>
            <person name="Che J."/>
            <person name="Ge C."/>
            <person name="Shi H."/>
            <person name="Pan Z."/>
            <person name="Liu X."/>
        </authorList>
    </citation>
    <scope>NUCLEOTIDE SEQUENCE [LARGE SCALE GENOMIC DNA]</scope>
    <source>
        <strain evidence="6">DSM 16317</strain>
    </source>
</reference>
<evidence type="ECO:0000256" key="3">
    <source>
        <dbReference type="ARBA" id="ARBA00023315"/>
    </source>
</evidence>
<dbReference type="Proteomes" id="UP000036867">
    <property type="component" value="Unassembled WGS sequence"/>
</dbReference>
<dbReference type="InterPro" id="IPR003679">
    <property type="entry name" value="Amioglycoside_AcTrfase"/>
</dbReference>
<evidence type="ECO:0000313" key="5">
    <source>
        <dbReference type="EMBL" id="KOO48367.1"/>
    </source>
</evidence>
<dbReference type="GO" id="GO:0046353">
    <property type="term" value="F:aminoglycoside 3-N-acetyltransferase activity"/>
    <property type="evidence" value="ECO:0007669"/>
    <property type="project" value="UniProtKB-EC"/>
</dbReference>
<evidence type="ECO:0000256" key="1">
    <source>
        <dbReference type="ARBA" id="ARBA00006383"/>
    </source>
</evidence>
<accession>A0A0M0LBT7</accession>
<comment type="similarity">
    <text evidence="1 4">Belongs to the antibiotic N-acetyltransferase family.</text>
</comment>
<name>A0A0M0LBT7_9BACL</name>
<gene>
    <name evidence="5" type="ORF">AMD00_18400</name>
</gene>
<organism evidence="5 6">
    <name type="scientific">Viridibacillus arvi</name>
    <dbReference type="NCBI Taxonomy" id="263475"/>
    <lineage>
        <taxon>Bacteria</taxon>
        <taxon>Bacillati</taxon>
        <taxon>Bacillota</taxon>
        <taxon>Bacilli</taxon>
        <taxon>Bacillales</taxon>
        <taxon>Caryophanaceae</taxon>
        <taxon>Viridibacillus</taxon>
    </lineage>
</organism>
<dbReference type="InterPro" id="IPR028345">
    <property type="entry name" value="Antibiotic_NAT-like"/>
</dbReference>
<evidence type="ECO:0000256" key="2">
    <source>
        <dbReference type="ARBA" id="ARBA00022679"/>
    </source>
</evidence>
<dbReference type="EMBL" id="LILB01000007">
    <property type="protein sequence ID" value="KOO48367.1"/>
    <property type="molecule type" value="Genomic_DNA"/>
</dbReference>
<dbReference type="PANTHER" id="PTHR11104:SF0">
    <property type="entry name" value="SPBETA PROPHAGE-DERIVED AMINOGLYCOSIDE N(3')-ACETYLTRANSFERASE-LIKE PROTEIN YOKD"/>
    <property type="match status" value="1"/>
</dbReference>
<comment type="caution">
    <text evidence="5">The sequence shown here is derived from an EMBL/GenBank/DDBJ whole genome shotgun (WGS) entry which is preliminary data.</text>
</comment>
<evidence type="ECO:0000313" key="6">
    <source>
        <dbReference type="Proteomes" id="UP000036867"/>
    </source>
</evidence>
<keyword evidence="6" id="KW-1185">Reference proteome</keyword>
<dbReference type="PATRIC" id="fig|263475.3.peg.2521"/>
<keyword evidence="2 4" id="KW-0808">Transferase</keyword>
<protein>
    <recommendedName>
        <fullName evidence="4">Aminoglycoside N(3)-acetyltransferase</fullName>
        <ecNumber evidence="4">2.3.1.-</ecNumber>
    </recommendedName>
</protein>
<dbReference type="OrthoDB" id="7330654at2"/>
<evidence type="ECO:0000256" key="4">
    <source>
        <dbReference type="RuleBase" id="RU365031"/>
    </source>
</evidence>